<proteinExistence type="predicted"/>
<accession>A0A0L0JDM3</accession>
<evidence type="ECO:0000256" key="1">
    <source>
        <dbReference type="SAM" id="MobiDB-lite"/>
    </source>
</evidence>
<feature type="signal peptide" evidence="2">
    <location>
        <begin position="1"/>
        <end position="38"/>
    </location>
</feature>
<organism evidence="3 4">
    <name type="scientific">Streptomyces acidiscabies</name>
    <dbReference type="NCBI Taxonomy" id="42234"/>
    <lineage>
        <taxon>Bacteria</taxon>
        <taxon>Bacillati</taxon>
        <taxon>Actinomycetota</taxon>
        <taxon>Actinomycetes</taxon>
        <taxon>Kitasatosporales</taxon>
        <taxon>Streptomycetaceae</taxon>
        <taxon>Streptomyces</taxon>
    </lineage>
</organism>
<dbReference type="AlphaFoldDB" id="A0A0L0JDM3"/>
<gene>
    <name evidence="3" type="ORF">IQ63_43750</name>
</gene>
<name>A0A0L0JDM3_9ACTN</name>
<evidence type="ECO:0000313" key="4">
    <source>
        <dbReference type="Proteomes" id="UP000037151"/>
    </source>
</evidence>
<evidence type="ECO:0008006" key="5">
    <source>
        <dbReference type="Google" id="ProtNLM"/>
    </source>
</evidence>
<evidence type="ECO:0000313" key="3">
    <source>
        <dbReference type="EMBL" id="KND23837.1"/>
    </source>
</evidence>
<dbReference type="EMBL" id="JPPY01000257">
    <property type="protein sequence ID" value="KND23837.1"/>
    <property type="molecule type" value="Genomic_DNA"/>
</dbReference>
<protein>
    <recommendedName>
        <fullName evidence="5">ATP/GTP-binding protein</fullName>
    </recommendedName>
</protein>
<feature type="region of interest" description="Disordered" evidence="1">
    <location>
        <begin position="59"/>
        <end position="95"/>
    </location>
</feature>
<evidence type="ECO:0000256" key="2">
    <source>
        <dbReference type="SAM" id="SignalP"/>
    </source>
</evidence>
<dbReference type="PATRIC" id="fig|42234.21.peg.8986"/>
<dbReference type="Proteomes" id="UP000037151">
    <property type="component" value="Unassembled WGS sequence"/>
</dbReference>
<reference evidence="4" key="1">
    <citation type="submission" date="2014-07" db="EMBL/GenBank/DDBJ databases">
        <title>Genome sequencing of plant-pathogenic Streptomyces species.</title>
        <authorList>
            <person name="Harrison J."/>
            <person name="Sapp M."/>
            <person name="Thwaites R."/>
            <person name="Studholme D.J."/>
        </authorList>
    </citation>
    <scope>NUCLEOTIDE SEQUENCE [LARGE SCALE GENOMIC DNA]</scope>
    <source>
        <strain evidence="4">NCPPB 4445</strain>
    </source>
</reference>
<comment type="caution">
    <text evidence="3">The sequence shown here is derived from an EMBL/GenBank/DDBJ whole genome shotgun (WGS) entry which is preliminary data.</text>
</comment>
<sequence>MEGHALRGGRAWLMLRRTLFVACTAGAVVIASPLPALADDVWRSVDCVQNPYPGCELGVGSGGTHQAHPPRERGRSGSGGTSAEDGDDGPVVPKFSNPDLNLAQCAYERSDYTPPPAAVQTSHDGGTGGGGVVAAAYAVGRPVADPKPGEPGAWYVYKCAAGGVRDALYRPPLWIPDGPQEGGGVPLPSPAQLAQVARDQLRLPSPRIEASPVGDQLVHLPTWLWLGREAWGAVSATASVPGVSVIAVARPESVVWSMGDGSTVTCTGPGTPYSSSADPESPSPDCGYTYRTSSAGRPGEAYAVSATVEWTVTWSGAGQSGVFPGLTTTSTADFRVAESQALNSSGG</sequence>
<keyword evidence="2" id="KW-0732">Signal</keyword>
<feature type="chain" id="PRO_5005541292" description="ATP/GTP-binding protein" evidence="2">
    <location>
        <begin position="39"/>
        <end position="347"/>
    </location>
</feature>